<dbReference type="InterPro" id="IPR000933">
    <property type="entry name" value="Glyco_hydro_29"/>
</dbReference>
<evidence type="ECO:0000256" key="6">
    <source>
        <dbReference type="SAM" id="SignalP"/>
    </source>
</evidence>
<evidence type="ECO:0000259" key="7">
    <source>
        <dbReference type="PROSITE" id="PS50022"/>
    </source>
</evidence>
<sequence>MKHLLVFVMALMLCADGYSAGDSTGKSRLLELQQDFVDLKFGMFIHFNMPTFWDADWPDPDADKDVFNPAGMDCSQWAEAAKSAKMRYGCLTTKHHSGFCIWDTETTDYSVGSNVFGRDVVKEFADAFRKEGLEVMLYYSILDMHHGIRPGCISREHVEFIKDQLTELLTGYGKISALIIDGWDAPWSRISYEEVPFAEIYRLVKRLQPDCLVMDLNAAKYPAAGLFYTDIKSYEQNAGQHISTRENRLPALSCLPLQQNWFWKTSFPATPVKDPRVLVEDNLVPFNRAHCNFILNVAPNSEGLLDGNAVEALAEIGRLWDDAEEIPGLDPSAVGMPVIAENVAKFQRANSSWSDDYAIMDFGNDDDFGTAWRSSPSVDEPWYEVEFFRDRPVNAVCIVDRERSIRSYRLMYESAGEWKEILRREDDGREIKLERFGRIYGSKIRVEIVESNRAPSIWEFCVYDEQ</sequence>
<organism evidence="8 9">
    <name type="scientific">Candidatus Cryptobacteroides faecavium</name>
    <dbReference type="NCBI Taxonomy" id="2840762"/>
    <lineage>
        <taxon>Bacteria</taxon>
        <taxon>Pseudomonadati</taxon>
        <taxon>Bacteroidota</taxon>
        <taxon>Bacteroidia</taxon>
        <taxon>Bacteroidales</taxon>
        <taxon>Candidatus Cryptobacteroides</taxon>
    </lineage>
</organism>
<dbReference type="PANTHER" id="PTHR10030">
    <property type="entry name" value="ALPHA-L-FUCOSIDASE"/>
    <property type="match status" value="1"/>
</dbReference>
<dbReference type="Gene3D" id="3.20.20.80">
    <property type="entry name" value="Glycosidases"/>
    <property type="match status" value="1"/>
</dbReference>
<evidence type="ECO:0000256" key="4">
    <source>
        <dbReference type="ARBA" id="ARBA00022801"/>
    </source>
</evidence>
<dbReference type="SUPFAM" id="SSF51445">
    <property type="entry name" value="(Trans)glycosidases"/>
    <property type="match status" value="1"/>
</dbReference>
<comment type="similarity">
    <text evidence="1">Belongs to the glycosyl hydrolase 29 family.</text>
</comment>
<feature type="chain" id="PRO_5038384867" description="alpha-L-fucosidase" evidence="6">
    <location>
        <begin position="21"/>
        <end position="466"/>
    </location>
</feature>
<evidence type="ECO:0000313" key="8">
    <source>
        <dbReference type="EMBL" id="MBO8471874.1"/>
    </source>
</evidence>
<dbReference type="InterPro" id="IPR057739">
    <property type="entry name" value="Glyco_hydro_29_N"/>
</dbReference>
<proteinExistence type="inferred from homology"/>
<comment type="caution">
    <text evidence="8">The sequence shown here is derived from an EMBL/GenBank/DDBJ whole genome shotgun (WGS) entry which is preliminary data.</text>
</comment>
<evidence type="ECO:0000256" key="5">
    <source>
        <dbReference type="ARBA" id="ARBA00023295"/>
    </source>
</evidence>
<evidence type="ECO:0000313" key="9">
    <source>
        <dbReference type="Proteomes" id="UP000823603"/>
    </source>
</evidence>
<dbReference type="GO" id="GO:0016139">
    <property type="term" value="P:glycoside catabolic process"/>
    <property type="evidence" value="ECO:0007669"/>
    <property type="project" value="TreeGrafter"/>
</dbReference>
<dbReference type="AlphaFoldDB" id="A0A9D9NFT5"/>
<dbReference type="Gene3D" id="2.60.120.260">
    <property type="entry name" value="Galactose-binding domain-like"/>
    <property type="match status" value="1"/>
</dbReference>
<dbReference type="Proteomes" id="UP000823603">
    <property type="component" value="Unassembled WGS sequence"/>
</dbReference>
<evidence type="ECO:0000256" key="1">
    <source>
        <dbReference type="ARBA" id="ARBA00007951"/>
    </source>
</evidence>
<keyword evidence="4" id="KW-0378">Hydrolase</keyword>
<protein>
    <recommendedName>
        <fullName evidence="2">alpha-L-fucosidase</fullName>
        <ecNumber evidence="2">3.2.1.51</ecNumber>
    </recommendedName>
</protein>
<keyword evidence="3 6" id="KW-0732">Signal</keyword>
<dbReference type="PANTHER" id="PTHR10030:SF37">
    <property type="entry name" value="ALPHA-L-FUCOSIDASE-RELATED"/>
    <property type="match status" value="1"/>
</dbReference>
<dbReference type="InterPro" id="IPR017853">
    <property type="entry name" value="GH"/>
</dbReference>
<dbReference type="EC" id="3.2.1.51" evidence="2"/>
<dbReference type="Pfam" id="PF00754">
    <property type="entry name" value="F5_F8_type_C"/>
    <property type="match status" value="1"/>
</dbReference>
<feature type="signal peptide" evidence="6">
    <location>
        <begin position="1"/>
        <end position="20"/>
    </location>
</feature>
<evidence type="ECO:0000256" key="2">
    <source>
        <dbReference type="ARBA" id="ARBA00012662"/>
    </source>
</evidence>
<dbReference type="InterPro" id="IPR000421">
    <property type="entry name" value="FA58C"/>
</dbReference>
<dbReference type="InterPro" id="IPR008979">
    <property type="entry name" value="Galactose-bd-like_sf"/>
</dbReference>
<keyword evidence="5" id="KW-0326">Glycosidase</keyword>
<dbReference type="GO" id="GO:0005764">
    <property type="term" value="C:lysosome"/>
    <property type="evidence" value="ECO:0007669"/>
    <property type="project" value="TreeGrafter"/>
</dbReference>
<gene>
    <name evidence="8" type="ORF">IAB82_08805</name>
</gene>
<dbReference type="PROSITE" id="PS50022">
    <property type="entry name" value="FA58C_3"/>
    <property type="match status" value="1"/>
</dbReference>
<name>A0A9D9NFT5_9BACT</name>
<dbReference type="Pfam" id="PF01120">
    <property type="entry name" value="Alpha_L_fucos"/>
    <property type="match status" value="1"/>
</dbReference>
<reference evidence="8" key="2">
    <citation type="journal article" date="2021" name="PeerJ">
        <title>Extensive microbial diversity within the chicken gut microbiome revealed by metagenomics and culture.</title>
        <authorList>
            <person name="Gilroy R."/>
            <person name="Ravi A."/>
            <person name="Getino M."/>
            <person name="Pursley I."/>
            <person name="Horton D.L."/>
            <person name="Alikhan N.F."/>
            <person name="Baker D."/>
            <person name="Gharbi K."/>
            <person name="Hall N."/>
            <person name="Watson M."/>
            <person name="Adriaenssens E.M."/>
            <person name="Foster-Nyarko E."/>
            <person name="Jarju S."/>
            <person name="Secka A."/>
            <person name="Antonio M."/>
            <person name="Oren A."/>
            <person name="Chaudhuri R.R."/>
            <person name="La Ragione R."/>
            <person name="Hildebrand F."/>
            <person name="Pallen M.J."/>
        </authorList>
    </citation>
    <scope>NUCLEOTIDE SEQUENCE</scope>
    <source>
        <strain evidence="8">B2-22910</strain>
    </source>
</reference>
<reference evidence="8" key="1">
    <citation type="submission" date="2020-10" db="EMBL/GenBank/DDBJ databases">
        <authorList>
            <person name="Gilroy R."/>
        </authorList>
    </citation>
    <scope>NUCLEOTIDE SEQUENCE</scope>
    <source>
        <strain evidence="8">B2-22910</strain>
    </source>
</reference>
<feature type="domain" description="F5/8 type C" evidence="7">
    <location>
        <begin position="331"/>
        <end position="465"/>
    </location>
</feature>
<evidence type="ECO:0000256" key="3">
    <source>
        <dbReference type="ARBA" id="ARBA00022729"/>
    </source>
</evidence>
<dbReference type="SUPFAM" id="SSF49785">
    <property type="entry name" value="Galactose-binding domain-like"/>
    <property type="match status" value="1"/>
</dbReference>
<dbReference type="GO" id="GO:0006004">
    <property type="term" value="P:fucose metabolic process"/>
    <property type="evidence" value="ECO:0007669"/>
    <property type="project" value="TreeGrafter"/>
</dbReference>
<dbReference type="GO" id="GO:0004560">
    <property type="term" value="F:alpha-L-fucosidase activity"/>
    <property type="evidence" value="ECO:0007669"/>
    <property type="project" value="InterPro"/>
</dbReference>
<accession>A0A9D9NFT5</accession>
<dbReference type="EMBL" id="JADIMB010000130">
    <property type="protein sequence ID" value="MBO8471874.1"/>
    <property type="molecule type" value="Genomic_DNA"/>
</dbReference>
<dbReference type="SMART" id="SM00812">
    <property type="entry name" value="Alpha_L_fucos"/>
    <property type="match status" value="1"/>
</dbReference>